<accession>A0A4Y7IHJ1</accession>
<gene>
    <name evidence="1" type="ORF">C5167_040157</name>
</gene>
<proteinExistence type="predicted"/>
<dbReference type="AlphaFoldDB" id="A0A4Y7IHJ1"/>
<dbReference type="Gramene" id="RZC47210">
    <property type="protein sequence ID" value="RZC47210"/>
    <property type="gene ID" value="C5167_040157"/>
</dbReference>
<dbReference type="Proteomes" id="UP000316621">
    <property type="component" value="Chromosome 1"/>
</dbReference>
<evidence type="ECO:0000313" key="1">
    <source>
        <dbReference type="EMBL" id="RZC47210.1"/>
    </source>
</evidence>
<keyword evidence="2" id="KW-1185">Reference proteome</keyword>
<protein>
    <submittedName>
        <fullName evidence="1">Uncharacterized protein</fullName>
    </submittedName>
</protein>
<organism evidence="1 2">
    <name type="scientific">Papaver somniferum</name>
    <name type="common">Opium poppy</name>
    <dbReference type="NCBI Taxonomy" id="3469"/>
    <lineage>
        <taxon>Eukaryota</taxon>
        <taxon>Viridiplantae</taxon>
        <taxon>Streptophyta</taxon>
        <taxon>Embryophyta</taxon>
        <taxon>Tracheophyta</taxon>
        <taxon>Spermatophyta</taxon>
        <taxon>Magnoliopsida</taxon>
        <taxon>Ranunculales</taxon>
        <taxon>Papaveraceae</taxon>
        <taxon>Papaveroideae</taxon>
        <taxon>Papaver</taxon>
    </lineage>
</organism>
<evidence type="ECO:0000313" key="2">
    <source>
        <dbReference type="Proteomes" id="UP000316621"/>
    </source>
</evidence>
<sequence>MMFSDAGQCGGAQLIARLAQDEEQAEALAALEAIKWAKASVVDKLHLRKEGHIVLPEKHMKG</sequence>
<reference evidence="1 2" key="1">
    <citation type="journal article" date="2018" name="Science">
        <title>The opium poppy genome and morphinan production.</title>
        <authorList>
            <person name="Guo L."/>
            <person name="Winzer T."/>
            <person name="Yang X."/>
            <person name="Li Y."/>
            <person name="Ning Z."/>
            <person name="He Z."/>
            <person name="Teodor R."/>
            <person name="Lu Y."/>
            <person name="Bowser T.A."/>
            <person name="Graham I.A."/>
            <person name="Ye K."/>
        </authorList>
    </citation>
    <scope>NUCLEOTIDE SEQUENCE [LARGE SCALE GENOMIC DNA]</scope>
    <source>
        <strain evidence="2">cv. HN1</strain>
        <tissue evidence="1">Leaves</tissue>
    </source>
</reference>
<dbReference type="EMBL" id="CM010715">
    <property type="protein sequence ID" value="RZC47210.1"/>
    <property type="molecule type" value="Genomic_DNA"/>
</dbReference>
<name>A0A4Y7IHJ1_PAPSO</name>